<name>F8C642_THEGP</name>
<evidence type="ECO:0000313" key="2">
    <source>
        <dbReference type="Proteomes" id="UP000006583"/>
    </source>
</evidence>
<keyword evidence="2" id="KW-1185">Reference proteome</keyword>
<dbReference type="Proteomes" id="UP000006583">
    <property type="component" value="Chromosome"/>
</dbReference>
<organism evidence="1 2">
    <name type="scientific">Thermodesulfobacterium geofontis (strain OPF15)</name>
    <dbReference type="NCBI Taxonomy" id="795359"/>
    <lineage>
        <taxon>Bacteria</taxon>
        <taxon>Pseudomonadati</taxon>
        <taxon>Thermodesulfobacteriota</taxon>
        <taxon>Thermodesulfobacteria</taxon>
        <taxon>Thermodesulfobacteriales</taxon>
        <taxon>Thermodesulfobacteriaceae</taxon>
        <taxon>Thermodesulfobacterium</taxon>
    </lineage>
</organism>
<proteinExistence type="predicted"/>
<accession>F8C642</accession>
<protein>
    <submittedName>
        <fullName evidence="1">Uncharacterized protein</fullName>
    </submittedName>
</protein>
<gene>
    <name evidence="1" type="ordered locus">TOPB45_1105</name>
</gene>
<evidence type="ECO:0000313" key="1">
    <source>
        <dbReference type="EMBL" id="AEH23193.1"/>
    </source>
</evidence>
<reference evidence="1 2" key="1">
    <citation type="journal article" date="2013" name="Genome Announc.">
        <title>Complete genome sequence of the hyperthermophilic sulfate-reducing bacterium Thermodesulfobacterium geofontis OPF15T.</title>
        <authorList>
            <person name="Elkins J.G."/>
            <person name="Hamilton-Brehm S.D."/>
            <person name="Lucas S."/>
            <person name="Han J."/>
            <person name="Lapidus A."/>
            <person name="Cheng J.F."/>
            <person name="Goodwin L.A."/>
            <person name="Pitluck S."/>
            <person name="Peters L."/>
            <person name="Mikhailova N."/>
            <person name="Davenport K.W."/>
            <person name="Detter J.C."/>
            <person name="Han C.S."/>
            <person name="Tapia R."/>
            <person name="Land M.L."/>
            <person name="Hauser L."/>
            <person name="Kyrpides N.C."/>
            <person name="Ivanova N.N."/>
            <person name="Pagani I."/>
            <person name="Bruce D."/>
            <person name="Woyke T."/>
            <person name="Cottingham R.W."/>
        </authorList>
    </citation>
    <scope>NUCLEOTIDE SEQUENCE [LARGE SCALE GENOMIC DNA]</scope>
    <source>
        <strain evidence="1 2">OPF15</strain>
    </source>
</reference>
<dbReference type="PATRIC" id="fig|795359.3.peg.1115"/>
<dbReference type="EMBL" id="CP002829">
    <property type="protein sequence ID" value="AEH23193.1"/>
    <property type="molecule type" value="Genomic_DNA"/>
</dbReference>
<dbReference type="HOGENOM" id="CLU_1767183_0_0_0"/>
<sequence length="147" mass="16914">MDKTLKMGRKVTPYKLFFKLNSGDYKHLAIVPNRILRKFDEIAGGCLGSHISRKIRPCIFWKSKENSKECYKIVFLTTSRFTPIAVDLNNCVSLEKNCPYFKFSPKSYVIFSSPENPVCLILKSPEEQLEGVIHCGVCRDLEFLDKL</sequence>
<dbReference type="STRING" id="795359.TOPB45_1105"/>
<dbReference type="KEGG" id="top:TOPB45_1105"/>
<dbReference type="AlphaFoldDB" id="F8C642"/>